<name>A0ACB5RC34_9CLOT</name>
<dbReference type="EMBL" id="BROD01000001">
    <property type="protein sequence ID" value="GKX66788.1"/>
    <property type="molecule type" value="Genomic_DNA"/>
</dbReference>
<evidence type="ECO:0000313" key="2">
    <source>
        <dbReference type="Proteomes" id="UP001058074"/>
    </source>
</evidence>
<reference evidence="1" key="1">
    <citation type="journal article" date="2025" name="Int. J. Syst. Evol. Microbiol.">
        <title>Inconstantimicrobium mannanitabidum sp. nov., a novel member of the family Clostridiaceae isolated from anoxic soil under the treatment of reductive soil disinfestation.</title>
        <authorList>
            <person name="Ueki A."/>
            <person name="Tonouchi A."/>
            <person name="Honma S."/>
            <person name="Kaku N."/>
            <person name="Ueki K."/>
        </authorList>
    </citation>
    <scope>NUCLEOTIDE SEQUENCE</scope>
    <source>
        <strain evidence="1">TW13</strain>
    </source>
</reference>
<protein>
    <submittedName>
        <fullName evidence="1">Pyruvate formate-lyase-activating enzyme</fullName>
    </submittedName>
</protein>
<evidence type="ECO:0000313" key="1">
    <source>
        <dbReference type="EMBL" id="GKX66788.1"/>
    </source>
</evidence>
<comment type="caution">
    <text evidence="1">The sequence shown here is derived from an EMBL/GenBank/DDBJ whole genome shotgun (WGS) entry which is preliminary data.</text>
</comment>
<accession>A0ACB5RC34</accession>
<organism evidence="1 2">
    <name type="scientific">Inconstantimicrobium mannanitabidum</name>
    <dbReference type="NCBI Taxonomy" id="1604901"/>
    <lineage>
        <taxon>Bacteria</taxon>
        <taxon>Bacillati</taxon>
        <taxon>Bacillota</taxon>
        <taxon>Clostridia</taxon>
        <taxon>Eubacteriales</taxon>
        <taxon>Clostridiaceae</taxon>
        <taxon>Inconstantimicrobium</taxon>
    </lineage>
</organism>
<proteinExistence type="predicted"/>
<keyword evidence="2" id="KW-1185">Reference proteome</keyword>
<keyword evidence="1" id="KW-0670">Pyruvate</keyword>
<gene>
    <name evidence="1" type="primary">act</name>
    <name evidence="1" type="ORF">rsdtw13_20460</name>
</gene>
<sequence length="239" mass="27722">MLGRIHSIETMGLLDGPGIRVVIFLQGCGLRCLYCHNPDTWEFSEGTEMSSEELIKKIVRYKPYFERSKGGVTFSGGEPILQKEFLIDILKKCKENNIHTCIDTAGYGDGDYEELLKYVDLILFDIKHISEEGYTKVTQRKMDKSLEFLEKAQEMGKEFWIRHVVVPGVTDGEEHLENVFKMVEQINNVKKFELLPYHVLGVNKYEKLGIEYKLKGVEPMNKEYVKEKEKEFNKRLGLI</sequence>
<dbReference type="Proteomes" id="UP001058074">
    <property type="component" value="Unassembled WGS sequence"/>
</dbReference>